<evidence type="ECO:0000313" key="1">
    <source>
        <dbReference type="EMBL" id="KAJ7641177.1"/>
    </source>
</evidence>
<sequence length="232" mass="26274">MADTFVPDPATATDTRPSIPAIQPPWIGMLSQTKDTPSCTHGICQLCRCETDRFTSHHLFPRVAVRNAAIQGTPFTPQQQKSVADLCWPCHCIVHRLIPHEVLACAFYTVDFLHGHGGVQAWLRWKQNKSILYLHSLMLPVSSLPATPANSKLVENISEALDAIWAEHNGDFPRWEGKGKKTRGHALRQQIRTLLGKPTGVNKPKIEMAMRANPIYREWQQRVFSERQQKKK</sequence>
<protein>
    <submittedName>
        <fullName evidence="1">Uncharacterized protein</fullName>
    </submittedName>
</protein>
<keyword evidence="2" id="KW-1185">Reference proteome</keyword>
<accession>A0AAD7FVZ4</accession>
<comment type="caution">
    <text evidence="1">The sequence shown here is derived from an EMBL/GenBank/DDBJ whole genome shotgun (WGS) entry which is preliminary data.</text>
</comment>
<evidence type="ECO:0000313" key="2">
    <source>
        <dbReference type="Proteomes" id="UP001221142"/>
    </source>
</evidence>
<dbReference type="AlphaFoldDB" id="A0AAD7FVZ4"/>
<gene>
    <name evidence="1" type="ORF">FB45DRAFT_1053755</name>
</gene>
<dbReference type="PANTHER" id="PTHR37827">
    <property type="entry name" value="TUDOR DOMAIN-CONTAINING PROTEIN"/>
    <property type="match status" value="1"/>
</dbReference>
<proteinExistence type="predicted"/>
<dbReference type="Proteomes" id="UP001221142">
    <property type="component" value="Unassembled WGS sequence"/>
</dbReference>
<dbReference type="PANTHER" id="PTHR37827:SF1">
    <property type="entry name" value="HNH DOMAIN-CONTAINING PROTEIN"/>
    <property type="match status" value="1"/>
</dbReference>
<organism evidence="1 2">
    <name type="scientific">Roridomyces roridus</name>
    <dbReference type="NCBI Taxonomy" id="1738132"/>
    <lineage>
        <taxon>Eukaryota</taxon>
        <taxon>Fungi</taxon>
        <taxon>Dikarya</taxon>
        <taxon>Basidiomycota</taxon>
        <taxon>Agaricomycotina</taxon>
        <taxon>Agaricomycetes</taxon>
        <taxon>Agaricomycetidae</taxon>
        <taxon>Agaricales</taxon>
        <taxon>Marasmiineae</taxon>
        <taxon>Mycenaceae</taxon>
        <taxon>Roridomyces</taxon>
    </lineage>
</organism>
<reference evidence="1" key="1">
    <citation type="submission" date="2023-03" db="EMBL/GenBank/DDBJ databases">
        <title>Massive genome expansion in bonnet fungi (Mycena s.s.) driven by repeated elements and novel gene families across ecological guilds.</title>
        <authorList>
            <consortium name="Lawrence Berkeley National Laboratory"/>
            <person name="Harder C.B."/>
            <person name="Miyauchi S."/>
            <person name="Viragh M."/>
            <person name="Kuo A."/>
            <person name="Thoen E."/>
            <person name="Andreopoulos B."/>
            <person name="Lu D."/>
            <person name="Skrede I."/>
            <person name="Drula E."/>
            <person name="Henrissat B."/>
            <person name="Morin E."/>
            <person name="Kohler A."/>
            <person name="Barry K."/>
            <person name="LaButti K."/>
            <person name="Morin E."/>
            <person name="Salamov A."/>
            <person name="Lipzen A."/>
            <person name="Mereny Z."/>
            <person name="Hegedus B."/>
            <person name="Baldrian P."/>
            <person name="Stursova M."/>
            <person name="Weitz H."/>
            <person name="Taylor A."/>
            <person name="Grigoriev I.V."/>
            <person name="Nagy L.G."/>
            <person name="Martin F."/>
            <person name="Kauserud H."/>
        </authorList>
    </citation>
    <scope>NUCLEOTIDE SEQUENCE</scope>
    <source>
        <strain evidence="1">9284</strain>
    </source>
</reference>
<name>A0AAD7FVZ4_9AGAR</name>
<dbReference type="EMBL" id="JARKIF010000004">
    <property type="protein sequence ID" value="KAJ7641177.1"/>
    <property type="molecule type" value="Genomic_DNA"/>
</dbReference>